<organism evidence="2 3">
    <name type="scientific">Teratosphaeria nubilosa</name>
    <dbReference type="NCBI Taxonomy" id="161662"/>
    <lineage>
        <taxon>Eukaryota</taxon>
        <taxon>Fungi</taxon>
        <taxon>Dikarya</taxon>
        <taxon>Ascomycota</taxon>
        <taxon>Pezizomycotina</taxon>
        <taxon>Dothideomycetes</taxon>
        <taxon>Dothideomycetidae</taxon>
        <taxon>Mycosphaerellales</taxon>
        <taxon>Teratosphaeriaceae</taxon>
        <taxon>Teratosphaeria</taxon>
    </lineage>
</organism>
<gene>
    <name evidence="2" type="ORF">EJ03DRAFT_57433</name>
</gene>
<keyword evidence="1" id="KW-0472">Membrane</keyword>
<feature type="transmembrane region" description="Helical" evidence="1">
    <location>
        <begin position="110"/>
        <end position="132"/>
    </location>
</feature>
<dbReference type="AlphaFoldDB" id="A0A6G1KTM9"/>
<accession>A0A6G1KTM9</accession>
<protein>
    <submittedName>
        <fullName evidence="2">Uncharacterized protein</fullName>
    </submittedName>
</protein>
<keyword evidence="1" id="KW-0812">Transmembrane</keyword>
<dbReference type="Proteomes" id="UP000799436">
    <property type="component" value="Unassembled WGS sequence"/>
</dbReference>
<keyword evidence="3" id="KW-1185">Reference proteome</keyword>
<keyword evidence="1" id="KW-1133">Transmembrane helix</keyword>
<evidence type="ECO:0000256" key="1">
    <source>
        <dbReference type="SAM" id="Phobius"/>
    </source>
</evidence>
<evidence type="ECO:0000313" key="2">
    <source>
        <dbReference type="EMBL" id="KAF2763760.1"/>
    </source>
</evidence>
<dbReference type="EMBL" id="ML995967">
    <property type="protein sequence ID" value="KAF2763760.1"/>
    <property type="molecule type" value="Genomic_DNA"/>
</dbReference>
<evidence type="ECO:0000313" key="3">
    <source>
        <dbReference type="Proteomes" id="UP000799436"/>
    </source>
</evidence>
<sequence>MQRPDRAPISVHRSHQSFPLMPPLRLPDFSWHQPSLTSHQSPHGTSSHPLWSSLYLPQAETVDASYSMPSATPLVLADMHLHLNHHLSFSSPRTAVLRSRREIAAVEERICRVVVVMVAVSVAVAVAVVLGVCCCSHSQEMIYISCQGRGIVGGMDKIASLLLQIDMAGR</sequence>
<proteinExistence type="predicted"/>
<reference evidence="2" key="1">
    <citation type="journal article" date="2020" name="Stud. Mycol.">
        <title>101 Dothideomycetes genomes: a test case for predicting lifestyles and emergence of pathogens.</title>
        <authorList>
            <person name="Haridas S."/>
            <person name="Albert R."/>
            <person name="Binder M."/>
            <person name="Bloem J."/>
            <person name="Labutti K."/>
            <person name="Salamov A."/>
            <person name="Andreopoulos B."/>
            <person name="Baker S."/>
            <person name="Barry K."/>
            <person name="Bills G."/>
            <person name="Bluhm B."/>
            <person name="Cannon C."/>
            <person name="Castanera R."/>
            <person name="Culley D."/>
            <person name="Daum C."/>
            <person name="Ezra D."/>
            <person name="Gonzalez J."/>
            <person name="Henrissat B."/>
            <person name="Kuo A."/>
            <person name="Liang C."/>
            <person name="Lipzen A."/>
            <person name="Lutzoni F."/>
            <person name="Magnuson J."/>
            <person name="Mondo S."/>
            <person name="Nolan M."/>
            <person name="Ohm R."/>
            <person name="Pangilinan J."/>
            <person name="Park H.-J."/>
            <person name="Ramirez L."/>
            <person name="Alfaro M."/>
            <person name="Sun H."/>
            <person name="Tritt A."/>
            <person name="Yoshinaga Y."/>
            <person name="Zwiers L.-H."/>
            <person name="Turgeon B."/>
            <person name="Goodwin S."/>
            <person name="Spatafora J."/>
            <person name="Crous P."/>
            <person name="Grigoriev I."/>
        </authorList>
    </citation>
    <scope>NUCLEOTIDE SEQUENCE</scope>
    <source>
        <strain evidence="2">CBS 116005</strain>
    </source>
</reference>
<name>A0A6G1KTM9_9PEZI</name>